<evidence type="ECO:0000259" key="7">
    <source>
        <dbReference type="Pfam" id="PF08281"/>
    </source>
</evidence>
<reference evidence="8 9" key="1">
    <citation type="submission" date="2020-08" db="EMBL/GenBank/DDBJ databases">
        <title>Sequencing the genomes of 1000 actinobacteria strains.</title>
        <authorList>
            <person name="Klenk H.-P."/>
        </authorList>
    </citation>
    <scope>NUCLEOTIDE SEQUENCE [LARGE SCALE GENOMIC DNA]</scope>
    <source>
        <strain evidence="8 9">DSM 17294</strain>
    </source>
</reference>
<gene>
    <name evidence="8" type="ORF">HDA44_005643</name>
</gene>
<dbReference type="PANTHER" id="PTHR43133">
    <property type="entry name" value="RNA POLYMERASE ECF-TYPE SIGMA FACTO"/>
    <property type="match status" value="1"/>
</dbReference>
<keyword evidence="5" id="KW-0804">Transcription</keyword>
<organism evidence="8 9">
    <name type="scientific">Kribbella solani</name>
    <dbReference type="NCBI Taxonomy" id="236067"/>
    <lineage>
        <taxon>Bacteria</taxon>
        <taxon>Bacillati</taxon>
        <taxon>Actinomycetota</taxon>
        <taxon>Actinomycetes</taxon>
        <taxon>Propionibacteriales</taxon>
        <taxon>Kribbellaceae</taxon>
        <taxon>Kribbella</taxon>
    </lineage>
</organism>
<feature type="domain" description="RNA polymerase sigma-70 region 2" evidence="6">
    <location>
        <begin position="13"/>
        <end position="75"/>
    </location>
</feature>
<feature type="domain" description="RNA polymerase sigma factor 70 region 4 type 2" evidence="7">
    <location>
        <begin position="104"/>
        <end position="152"/>
    </location>
</feature>
<keyword evidence="3" id="KW-0731">Sigma factor</keyword>
<dbReference type="RefSeq" id="WP_202887608.1">
    <property type="nucleotide sequence ID" value="NZ_BAAAVN010000008.1"/>
</dbReference>
<evidence type="ECO:0000256" key="4">
    <source>
        <dbReference type="ARBA" id="ARBA00023125"/>
    </source>
</evidence>
<evidence type="ECO:0000313" key="8">
    <source>
        <dbReference type="EMBL" id="MBB5982302.1"/>
    </source>
</evidence>
<protein>
    <submittedName>
        <fullName evidence="8">RNA polymerase sigma-70 factor (Sigma-E family)</fullName>
    </submittedName>
</protein>
<dbReference type="Pfam" id="PF08281">
    <property type="entry name" value="Sigma70_r4_2"/>
    <property type="match status" value="1"/>
</dbReference>
<keyword evidence="9" id="KW-1185">Reference proteome</keyword>
<keyword evidence="2" id="KW-0805">Transcription regulation</keyword>
<dbReference type="Gene3D" id="1.10.1740.10">
    <property type="match status" value="1"/>
</dbReference>
<dbReference type="GO" id="GO:0006352">
    <property type="term" value="P:DNA-templated transcription initiation"/>
    <property type="evidence" value="ECO:0007669"/>
    <property type="project" value="InterPro"/>
</dbReference>
<dbReference type="AlphaFoldDB" id="A0A841DUL8"/>
<dbReference type="InterPro" id="IPR013324">
    <property type="entry name" value="RNA_pol_sigma_r3/r4-like"/>
</dbReference>
<dbReference type="PANTHER" id="PTHR43133:SF50">
    <property type="entry name" value="ECF RNA POLYMERASE SIGMA FACTOR SIGM"/>
    <property type="match status" value="1"/>
</dbReference>
<dbReference type="InterPro" id="IPR013325">
    <property type="entry name" value="RNA_pol_sigma_r2"/>
</dbReference>
<dbReference type="GO" id="GO:0016987">
    <property type="term" value="F:sigma factor activity"/>
    <property type="evidence" value="ECO:0007669"/>
    <property type="project" value="UniProtKB-KW"/>
</dbReference>
<dbReference type="NCBIfam" id="TIGR02937">
    <property type="entry name" value="sigma70-ECF"/>
    <property type="match status" value="1"/>
</dbReference>
<dbReference type="InterPro" id="IPR007627">
    <property type="entry name" value="RNA_pol_sigma70_r2"/>
</dbReference>
<dbReference type="Pfam" id="PF04542">
    <property type="entry name" value="Sigma70_r2"/>
    <property type="match status" value="1"/>
</dbReference>
<name>A0A841DUL8_9ACTN</name>
<dbReference type="SUPFAM" id="SSF88659">
    <property type="entry name" value="Sigma3 and sigma4 domains of RNA polymerase sigma factors"/>
    <property type="match status" value="1"/>
</dbReference>
<sequence>MRSADEQQYVEYVTARLPELRRLAGSLCKDAHRADDVVQAAITKLYVHWHKATNADNLDAYVRMIVVRTFLNERRLGWSRVRLTDQPIDFPASTGREVETRLVVAAALDRIPPRTRAVLVLRFLYDLPVRDVAGTLGCSENAVKGQTARGLTLLRRLLGDRLDIEPELRKEQSR</sequence>
<evidence type="ECO:0000256" key="1">
    <source>
        <dbReference type="ARBA" id="ARBA00010641"/>
    </source>
</evidence>
<dbReference type="Proteomes" id="UP000558997">
    <property type="component" value="Unassembled WGS sequence"/>
</dbReference>
<dbReference type="InterPro" id="IPR036388">
    <property type="entry name" value="WH-like_DNA-bd_sf"/>
</dbReference>
<dbReference type="GO" id="GO:0003677">
    <property type="term" value="F:DNA binding"/>
    <property type="evidence" value="ECO:0007669"/>
    <property type="project" value="UniProtKB-KW"/>
</dbReference>
<keyword evidence="4" id="KW-0238">DNA-binding</keyword>
<accession>A0A841DUL8</accession>
<dbReference type="InterPro" id="IPR039425">
    <property type="entry name" value="RNA_pol_sigma-70-like"/>
</dbReference>
<evidence type="ECO:0000259" key="6">
    <source>
        <dbReference type="Pfam" id="PF04542"/>
    </source>
</evidence>
<dbReference type="InterPro" id="IPR014284">
    <property type="entry name" value="RNA_pol_sigma-70_dom"/>
</dbReference>
<dbReference type="Gene3D" id="1.10.10.10">
    <property type="entry name" value="Winged helix-like DNA-binding domain superfamily/Winged helix DNA-binding domain"/>
    <property type="match status" value="1"/>
</dbReference>
<evidence type="ECO:0000256" key="2">
    <source>
        <dbReference type="ARBA" id="ARBA00023015"/>
    </source>
</evidence>
<dbReference type="EMBL" id="JACHNF010000001">
    <property type="protein sequence ID" value="MBB5982302.1"/>
    <property type="molecule type" value="Genomic_DNA"/>
</dbReference>
<evidence type="ECO:0000256" key="3">
    <source>
        <dbReference type="ARBA" id="ARBA00023082"/>
    </source>
</evidence>
<proteinExistence type="inferred from homology"/>
<dbReference type="SUPFAM" id="SSF88946">
    <property type="entry name" value="Sigma2 domain of RNA polymerase sigma factors"/>
    <property type="match status" value="1"/>
</dbReference>
<comment type="caution">
    <text evidence="8">The sequence shown here is derived from an EMBL/GenBank/DDBJ whole genome shotgun (WGS) entry which is preliminary data.</text>
</comment>
<dbReference type="InterPro" id="IPR013249">
    <property type="entry name" value="RNA_pol_sigma70_r4_t2"/>
</dbReference>
<evidence type="ECO:0000256" key="5">
    <source>
        <dbReference type="ARBA" id="ARBA00023163"/>
    </source>
</evidence>
<evidence type="ECO:0000313" key="9">
    <source>
        <dbReference type="Proteomes" id="UP000558997"/>
    </source>
</evidence>
<comment type="similarity">
    <text evidence="1">Belongs to the sigma-70 factor family. ECF subfamily.</text>
</comment>